<evidence type="ECO:0000259" key="7">
    <source>
        <dbReference type="PROSITE" id="PS50879"/>
    </source>
</evidence>
<name>A0A8J5Z6A8_9ROSI</name>
<keyword evidence="1" id="KW-0808">Transferase</keyword>
<dbReference type="Gene3D" id="3.30.420.10">
    <property type="entry name" value="Ribonuclease H-like superfamily/Ribonuclease H"/>
    <property type="match status" value="1"/>
</dbReference>
<dbReference type="Gene3D" id="3.10.10.10">
    <property type="entry name" value="HIV Type 1 Reverse Transcriptase, subunit A, domain 1"/>
    <property type="match status" value="1"/>
</dbReference>
<dbReference type="FunFam" id="3.30.70.270:FF:000063">
    <property type="entry name" value="Zinc knuckle domaincontaining protein"/>
    <property type="match status" value="1"/>
</dbReference>
<dbReference type="InterPro" id="IPR041373">
    <property type="entry name" value="RT_RNaseH"/>
</dbReference>
<dbReference type="PANTHER" id="PTHR48475">
    <property type="entry name" value="RIBONUCLEASE H"/>
    <property type="match status" value="1"/>
</dbReference>
<dbReference type="AlphaFoldDB" id="A0A8J5Z6A8"/>
<dbReference type="PROSITE" id="PS50879">
    <property type="entry name" value="RNASE_H_1"/>
    <property type="match status" value="1"/>
</dbReference>
<dbReference type="Proteomes" id="UP000701853">
    <property type="component" value="Chromosome 2"/>
</dbReference>
<protein>
    <recommendedName>
        <fullName evidence="7">RNase H type-1 domain-containing protein</fullName>
    </recommendedName>
</protein>
<gene>
    <name evidence="8" type="ORF">CXB51_002785</name>
</gene>
<dbReference type="SUPFAM" id="SSF53098">
    <property type="entry name" value="Ribonuclease H-like"/>
    <property type="match status" value="1"/>
</dbReference>
<comment type="caution">
    <text evidence="8">The sequence shown here is derived from an EMBL/GenBank/DDBJ whole genome shotgun (WGS) entry which is preliminary data.</text>
</comment>
<evidence type="ECO:0000256" key="5">
    <source>
        <dbReference type="ARBA" id="ARBA00022801"/>
    </source>
</evidence>
<sequence length="606" mass="70176">MRPDIVLKIKDEVKKQFDAGFLQEVKYSEWVANIVPVPKKDGKVRMCIDYRDLNKASLKDNFPLPHIDTLVDNTAGYLLFSFMDGFSGYNQIKIHPEDMDKATFITLWGTFCYKVMPFGLKNAGATYQRAMVTLFHNMMHKEIKVYVDDMIAKSRIEKEHIEVLRKLFLRLKKFQLKHNPAKCIFGARLRKLLGFVVSEKGIEVDSDKVRAIRELPSPRTQKKVRGFLGRLNYIARFISQLTEKCDPIFCLLIKHNQGTWDEECQNAFDKVKKYLLNAPVLSPPSPDRPLILYLSVFSNSMGCVLGQHDESGRKEKAIYYLSKKFIECEMRYSPIEKLWCALIWTTRRLRQYMLYHTTWLISKLDPLKYMMESTALNGRMARWQILLSEFDIVYVTPKVIKGSAIADILASRALEDYEPLSFDFSNEELMYVATIEERPWKMNFDGASNAIGNGIGVVLVSPNGDHYPFTCKLDFDCTNNMAEYEACIMGLRAAIARGIRTLEVYGDSALVIYQLRGEWETRDPKLINYRKVILGLLEEFNDITFNYIPRDENQMADALATLASMIKANKEEEMRPIQMSTFEAPAHFCNIEEEEKDDKPWYQDIL</sequence>
<keyword evidence="2" id="KW-0548">Nucleotidyltransferase</keyword>
<keyword evidence="3" id="KW-0540">Nuclease</keyword>
<dbReference type="Pfam" id="PF00078">
    <property type="entry name" value="RVT_1"/>
    <property type="match status" value="1"/>
</dbReference>
<dbReference type="Pfam" id="PF17917">
    <property type="entry name" value="RT_RNaseH"/>
    <property type="match status" value="1"/>
</dbReference>
<keyword evidence="5" id="KW-0378">Hydrolase</keyword>
<evidence type="ECO:0000256" key="4">
    <source>
        <dbReference type="ARBA" id="ARBA00022759"/>
    </source>
</evidence>
<dbReference type="GO" id="GO:0004523">
    <property type="term" value="F:RNA-DNA hybrid ribonuclease activity"/>
    <property type="evidence" value="ECO:0007669"/>
    <property type="project" value="InterPro"/>
</dbReference>
<evidence type="ECO:0000256" key="6">
    <source>
        <dbReference type="ARBA" id="ARBA00022918"/>
    </source>
</evidence>
<dbReference type="InterPro" id="IPR036397">
    <property type="entry name" value="RNaseH_sf"/>
</dbReference>
<dbReference type="OrthoDB" id="101614at2759"/>
<evidence type="ECO:0000313" key="9">
    <source>
        <dbReference type="Proteomes" id="UP000701853"/>
    </source>
</evidence>
<dbReference type="SUPFAM" id="SSF56672">
    <property type="entry name" value="DNA/RNA polymerases"/>
    <property type="match status" value="1"/>
</dbReference>
<keyword evidence="9" id="KW-1185">Reference proteome</keyword>
<keyword evidence="4" id="KW-0255">Endonuclease</keyword>
<evidence type="ECO:0000313" key="8">
    <source>
        <dbReference type="EMBL" id="KAG8500756.1"/>
    </source>
</evidence>
<dbReference type="Gene3D" id="3.30.70.270">
    <property type="match status" value="2"/>
</dbReference>
<dbReference type="InterPro" id="IPR012337">
    <property type="entry name" value="RNaseH-like_sf"/>
</dbReference>
<dbReference type="InterPro" id="IPR043128">
    <property type="entry name" value="Rev_trsase/Diguanyl_cyclase"/>
</dbReference>
<dbReference type="InterPro" id="IPR002156">
    <property type="entry name" value="RNaseH_domain"/>
</dbReference>
<keyword evidence="6" id="KW-0695">RNA-directed DNA polymerase</keyword>
<evidence type="ECO:0000256" key="1">
    <source>
        <dbReference type="ARBA" id="ARBA00022679"/>
    </source>
</evidence>
<accession>A0A8J5Z6A8</accession>
<dbReference type="InterPro" id="IPR000477">
    <property type="entry name" value="RT_dom"/>
</dbReference>
<dbReference type="CDD" id="cd09274">
    <property type="entry name" value="RNase_HI_RT_Ty3"/>
    <property type="match status" value="1"/>
</dbReference>
<dbReference type="GO" id="GO:0003964">
    <property type="term" value="F:RNA-directed DNA polymerase activity"/>
    <property type="evidence" value="ECO:0007669"/>
    <property type="project" value="UniProtKB-KW"/>
</dbReference>
<reference evidence="8 9" key="1">
    <citation type="journal article" date="2021" name="bioRxiv">
        <title>The Gossypium anomalum genome as a resource for cotton improvement and evolutionary analysis of hybrid incompatibility.</title>
        <authorList>
            <person name="Grover C.E."/>
            <person name="Yuan D."/>
            <person name="Arick M.A."/>
            <person name="Miller E.R."/>
            <person name="Hu G."/>
            <person name="Peterson D.G."/>
            <person name="Wendel J.F."/>
            <person name="Udall J.A."/>
        </authorList>
    </citation>
    <scope>NUCLEOTIDE SEQUENCE [LARGE SCALE GENOMIC DNA]</scope>
    <source>
        <strain evidence="8">JFW-Udall</strain>
        <tissue evidence="8">Leaf</tissue>
    </source>
</reference>
<evidence type="ECO:0000256" key="2">
    <source>
        <dbReference type="ARBA" id="ARBA00022695"/>
    </source>
</evidence>
<feature type="domain" description="RNase H type-1" evidence="7">
    <location>
        <begin position="436"/>
        <end position="565"/>
    </location>
</feature>
<dbReference type="Pfam" id="PF13456">
    <property type="entry name" value="RVT_3"/>
    <property type="match status" value="1"/>
</dbReference>
<evidence type="ECO:0000256" key="3">
    <source>
        <dbReference type="ARBA" id="ARBA00022722"/>
    </source>
</evidence>
<proteinExistence type="predicted"/>
<dbReference type="CDD" id="cd09279">
    <property type="entry name" value="RNase_HI_like"/>
    <property type="match status" value="1"/>
</dbReference>
<dbReference type="InterPro" id="IPR043502">
    <property type="entry name" value="DNA/RNA_pol_sf"/>
</dbReference>
<organism evidence="8 9">
    <name type="scientific">Gossypium anomalum</name>
    <dbReference type="NCBI Taxonomy" id="47600"/>
    <lineage>
        <taxon>Eukaryota</taxon>
        <taxon>Viridiplantae</taxon>
        <taxon>Streptophyta</taxon>
        <taxon>Embryophyta</taxon>
        <taxon>Tracheophyta</taxon>
        <taxon>Spermatophyta</taxon>
        <taxon>Magnoliopsida</taxon>
        <taxon>eudicotyledons</taxon>
        <taxon>Gunneridae</taxon>
        <taxon>Pentapetalae</taxon>
        <taxon>rosids</taxon>
        <taxon>malvids</taxon>
        <taxon>Malvales</taxon>
        <taxon>Malvaceae</taxon>
        <taxon>Malvoideae</taxon>
        <taxon>Gossypium</taxon>
    </lineage>
</organism>
<dbReference type="CDD" id="cd01647">
    <property type="entry name" value="RT_LTR"/>
    <property type="match status" value="1"/>
</dbReference>
<dbReference type="PANTHER" id="PTHR48475:SF1">
    <property type="entry name" value="RNASE H TYPE-1 DOMAIN-CONTAINING PROTEIN"/>
    <property type="match status" value="1"/>
</dbReference>
<dbReference type="EMBL" id="JAHUZN010000002">
    <property type="protein sequence ID" value="KAG8500756.1"/>
    <property type="molecule type" value="Genomic_DNA"/>
</dbReference>
<dbReference type="GO" id="GO:0003676">
    <property type="term" value="F:nucleic acid binding"/>
    <property type="evidence" value="ECO:0007669"/>
    <property type="project" value="InterPro"/>
</dbReference>